<proteinExistence type="predicted"/>
<comment type="caution">
    <text evidence="2">The sequence shown here is derived from an EMBL/GenBank/DDBJ whole genome shotgun (WGS) entry which is preliminary data.</text>
</comment>
<name>A0AAW2D732_9ROSI</name>
<feature type="signal peptide" evidence="1">
    <location>
        <begin position="1"/>
        <end position="19"/>
    </location>
</feature>
<keyword evidence="3" id="KW-1185">Reference proteome</keyword>
<evidence type="ECO:0000313" key="3">
    <source>
        <dbReference type="Proteomes" id="UP001459277"/>
    </source>
</evidence>
<dbReference type="EMBL" id="JAZDWU010000004">
    <property type="protein sequence ID" value="KAL0006408.1"/>
    <property type="molecule type" value="Genomic_DNA"/>
</dbReference>
<evidence type="ECO:0000256" key="1">
    <source>
        <dbReference type="SAM" id="SignalP"/>
    </source>
</evidence>
<protein>
    <submittedName>
        <fullName evidence="2">Uncharacterized protein</fullName>
    </submittedName>
</protein>
<gene>
    <name evidence="2" type="ORF">SO802_013969</name>
</gene>
<feature type="chain" id="PRO_5044025165" evidence="1">
    <location>
        <begin position="20"/>
        <end position="50"/>
    </location>
</feature>
<organism evidence="2 3">
    <name type="scientific">Lithocarpus litseifolius</name>
    <dbReference type="NCBI Taxonomy" id="425828"/>
    <lineage>
        <taxon>Eukaryota</taxon>
        <taxon>Viridiplantae</taxon>
        <taxon>Streptophyta</taxon>
        <taxon>Embryophyta</taxon>
        <taxon>Tracheophyta</taxon>
        <taxon>Spermatophyta</taxon>
        <taxon>Magnoliopsida</taxon>
        <taxon>eudicotyledons</taxon>
        <taxon>Gunneridae</taxon>
        <taxon>Pentapetalae</taxon>
        <taxon>rosids</taxon>
        <taxon>fabids</taxon>
        <taxon>Fagales</taxon>
        <taxon>Fagaceae</taxon>
        <taxon>Lithocarpus</taxon>
    </lineage>
</organism>
<evidence type="ECO:0000313" key="2">
    <source>
        <dbReference type="EMBL" id="KAL0006408.1"/>
    </source>
</evidence>
<dbReference type="Proteomes" id="UP001459277">
    <property type="component" value="Unassembled WGS sequence"/>
</dbReference>
<accession>A0AAW2D732</accession>
<keyword evidence="1" id="KW-0732">Signal</keyword>
<sequence>MTWMELLMLATMRSMLVQGTSMGIYSGNVNTIKVQTYGNGMVMDKVLQED</sequence>
<dbReference type="AlphaFoldDB" id="A0AAW2D732"/>
<reference evidence="2 3" key="1">
    <citation type="submission" date="2024-01" db="EMBL/GenBank/DDBJ databases">
        <title>A telomere-to-telomere, gap-free genome of sweet tea (Lithocarpus litseifolius).</title>
        <authorList>
            <person name="Zhou J."/>
        </authorList>
    </citation>
    <scope>NUCLEOTIDE SEQUENCE [LARGE SCALE GENOMIC DNA]</scope>
    <source>
        <strain evidence="2">Zhou-2022a</strain>
        <tissue evidence="2">Leaf</tissue>
    </source>
</reference>